<proteinExistence type="predicted"/>
<dbReference type="EMBL" id="DNZF01000234">
    <property type="protein sequence ID" value="HBK54425.1"/>
    <property type="molecule type" value="Genomic_DNA"/>
</dbReference>
<dbReference type="RefSeq" id="WP_276621143.1">
    <property type="nucleotide sequence ID" value="NZ_DHSN01000072.1"/>
</dbReference>
<organism evidence="1 2">
    <name type="scientific">Syntrophomonas wolfei</name>
    <dbReference type="NCBI Taxonomy" id="863"/>
    <lineage>
        <taxon>Bacteria</taxon>
        <taxon>Bacillati</taxon>
        <taxon>Bacillota</taxon>
        <taxon>Clostridia</taxon>
        <taxon>Eubacteriales</taxon>
        <taxon>Syntrophomonadaceae</taxon>
        <taxon>Syntrophomonas</taxon>
    </lineage>
</organism>
<dbReference type="InterPro" id="IPR021228">
    <property type="entry name" value="BrxD"/>
</dbReference>
<dbReference type="STRING" id="378794.GCA_001570625_02506"/>
<evidence type="ECO:0008006" key="3">
    <source>
        <dbReference type="Google" id="ProtNLM"/>
    </source>
</evidence>
<protein>
    <recommendedName>
        <fullName evidence="3">ATP-binding protein</fullName>
    </recommendedName>
</protein>
<evidence type="ECO:0000313" key="2">
    <source>
        <dbReference type="Proteomes" id="UP000263273"/>
    </source>
</evidence>
<comment type="caution">
    <text evidence="1">The sequence shown here is derived from an EMBL/GenBank/DDBJ whole genome shotgun (WGS) entry which is preliminary data.</text>
</comment>
<name>A0A354YYK4_9FIRM</name>
<dbReference type="Proteomes" id="UP000263273">
    <property type="component" value="Unassembled WGS sequence"/>
</dbReference>
<dbReference type="Pfam" id="PF10923">
    <property type="entry name" value="BrxC_BrxD"/>
    <property type="match status" value="2"/>
</dbReference>
<evidence type="ECO:0000313" key="1">
    <source>
        <dbReference type="EMBL" id="HBK54425.1"/>
    </source>
</evidence>
<gene>
    <name evidence="1" type="ORF">DDZ44_10860</name>
</gene>
<dbReference type="InterPro" id="IPR027417">
    <property type="entry name" value="P-loop_NTPase"/>
</dbReference>
<sequence length="404" mass="46064">MNFEAQRVIEALRSGVSSRAVGHYFSSARPELMRQLSRELDQVMESGDSSGMVITGRYGEGKTHLLNTVVNLAHNNNMVVSLLSLSKETPFDKLYLVYQKLVSNTYLPGRLQPGFEQLLQDLTPNSQAAQDILSFTSKHLETDKLFFVFRSYLHVDDPDDKYLLLADLEGDFISTSRLRQVYKRIFGQAARFATPFTKSRHSTDYFAMLSHLFKLLGFNGWVILFDEGELVGRLGKKARLKAYSNMASFLFPEQYSHLESTFSIFALTASFIEDVIEGRHEYENLNSVYVERSEREPVEKVLNSIKTAAQLQALSPAEIKVVLEQLRDFHAQAYDWPANLDIEQVLKATETRGYLLRTRIRAAVELLDQLYQYGQAGDIRINELGEPQYLEDELPALDDCLLES</sequence>
<reference evidence="1 2" key="1">
    <citation type="journal article" date="2018" name="Nat. Biotechnol.">
        <title>A standardized bacterial taxonomy based on genome phylogeny substantially revises the tree of life.</title>
        <authorList>
            <person name="Parks D.H."/>
            <person name="Chuvochina M."/>
            <person name="Waite D.W."/>
            <person name="Rinke C."/>
            <person name="Skarshewski A."/>
            <person name="Chaumeil P.A."/>
            <person name="Hugenholtz P."/>
        </authorList>
    </citation>
    <scope>NUCLEOTIDE SEQUENCE [LARGE SCALE GENOMIC DNA]</scope>
    <source>
        <strain evidence="1">UBA10948</strain>
    </source>
</reference>
<dbReference type="Gene3D" id="3.40.50.300">
    <property type="entry name" value="P-loop containing nucleotide triphosphate hydrolases"/>
    <property type="match status" value="1"/>
</dbReference>
<dbReference type="SUPFAM" id="SSF52540">
    <property type="entry name" value="P-loop containing nucleoside triphosphate hydrolases"/>
    <property type="match status" value="1"/>
</dbReference>
<accession>A0A354YYK4</accession>
<dbReference type="AlphaFoldDB" id="A0A354YYK4"/>